<evidence type="ECO:0000256" key="2">
    <source>
        <dbReference type="ARBA" id="ARBA00022676"/>
    </source>
</evidence>
<dbReference type="InterPro" id="IPR001173">
    <property type="entry name" value="Glyco_trans_2-like"/>
</dbReference>
<dbReference type="EMBL" id="UINC01134402">
    <property type="protein sequence ID" value="SVD17927.1"/>
    <property type="molecule type" value="Genomic_DNA"/>
</dbReference>
<dbReference type="Gene3D" id="3.90.550.10">
    <property type="entry name" value="Spore Coat Polysaccharide Biosynthesis Protein SpsA, Chain A"/>
    <property type="match status" value="1"/>
</dbReference>
<evidence type="ECO:0000259" key="4">
    <source>
        <dbReference type="Pfam" id="PF00535"/>
    </source>
</evidence>
<sequence length="254" mass="28769">MNHPEISTPIAAVVATFNPDLSVLRDQISRTACQVAWLIVVDDGSSNVKQVAGLVNEFDGAECIALGDNAGVGHAHNVGIRRGLQNGARAVLILDQDTLPGTDMVSVLAQKLEELQRDDQRIAAVGARYLGEQPGHQSFFVRFRRLRFEKCFCSDHRSGQMIRADMLISSGTLFSATALNEIGDMEEGLFIDHVDTEWFLRAEHRNWRSYGVCDALMEHSLGERTFRVWLGRWRHLPVHKPFRYYYIYRNRVLL</sequence>
<proteinExistence type="inferred from homology"/>
<protein>
    <recommendedName>
        <fullName evidence="4">Glycosyltransferase 2-like domain-containing protein</fullName>
    </recommendedName>
</protein>
<keyword evidence="3" id="KW-0808">Transferase</keyword>
<dbReference type="CDD" id="cd02526">
    <property type="entry name" value="GT2_RfbF_like"/>
    <property type="match status" value="1"/>
</dbReference>
<dbReference type="PANTHER" id="PTHR43179">
    <property type="entry name" value="RHAMNOSYLTRANSFERASE WBBL"/>
    <property type="match status" value="1"/>
</dbReference>
<dbReference type="GO" id="GO:0016757">
    <property type="term" value="F:glycosyltransferase activity"/>
    <property type="evidence" value="ECO:0007669"/>
    <property type="project" value="UniProtKB-KW"/>
</dbReference>
<feature type="non-terminal residue" evidence="5">
    <location>
        <position position="254"/>
    </location>
</feature>
<dbReference type="InterPro" id="IPR029044">
    <property type="entry name" value="Nucleotide-diphossugar_trans"/>
</dbReference>
<keyword evidence="2" id="KW-0328">Glycosyltransferase</keyword>
<evidence type="ECO:0000313" key="5">
    <source>
        <dbReference type="EMBL" id="SVD17927.1"/>
    </source>
</evidence>
<comment type="similarity">
    <text evidence="1">Belongs to the glycosyltransferase 2 family.</text>
</comment>
<accession>A0A382T8V7</accession>
<organism evidence="5">
    <name type="scientific">marine metagenome</name>
    <dbReference type="NCBI Taxonomy" id="408172"/>
    <lineage>
        <taxon>unclassified sequences</taxon>
        <taxon>metagenomes</taxon>
        <taxon>ecological metagenomes</taxon>
    </lineage>
</organism>
<dbReference type="PANTHER" id="PTHR43179:SF12">
    <property type="entry name" value="GALACTOFURANOSYLTRANSFERASE GLFT2"/>
    <property type="match status" value="1"/>
</dbReference>
<evidence type="ECO:0000256" key="3">
    <source>
        <dbReference type="ARBA" id="ARBA00022679"/>
    </source>
</evidence>
<dbReference type="SUPFAM" id="SSF53448">
    <property type="entry name" value="Nucleotide-diphospho-sugar transferases"/>
    <property type="match status" value="1"/>
</dbReference>
<name>A0A382T8V7_9ZZZZ</name>
<gene>
    <name evidence="5" type="ORF">METZ01_LOCUS370781</name>
</gene>
<feature type="domain" description="Glycosyltransferase 2-like" evidence="4">
    <location>
        <begin position="38"/>
        <end position="162"/>
    </location>
</feature>
<evidence type="ECO:0000256" key="1">
    <source>
        <dbReference type="ARBA" id="ARBA00006739"/>
    </source>
</evidence>
<dbReference type="AlphaFoldDB" id="A0A382T8V7"/>
<dbReference type="Pfam" id="PF00535">
    <property type="entry name" value="Glycos_transf_2"/>
    <property type="match status" value="1"/>
</dbReference>
<reference evidence="5" key="1">
    <citation type="submission" date="2018-05" db="EMBL/GenBank/DDBJ databases">
        <authorList>
            <person name="Lanie J.A."/>
            <person name="Ng W.-L."/>
            <person name="Kazmierczak K.M."/>
            <person name="Andrzejewski T.M."/>
            <person name="Davidsen T.M."/>
            <person name="Wayne K.J."/>
            <person name="Tettelin H."/>
            <person name="Glass J.I."/>
            <person name="Rusch D."/>
            <person name="Podicherti R."/>
            <person name="Tsui H.-C.T."/>
            <person name="Winkler M.E."/>
        </authorList>
    </citation>
    <scope>NUCLEOTIDE SEQUENCE</scope>
</reference>